<name>A0A7W3XUG0_9BACL</name>
<keyword evidence="1" id="KW-1133">Transmembrane helix</keyword>
<dbReference type="Proteomes" id="UP000567067">
    <property type="component" value="Unassembled WGS sequence"/>
</dbReference>
<organism evidence="2 3">
    <name type="scientific">Fontibacillus solani</name>
    <dbReference type="NCBI Taxonomy" id="1572857"/>
    <lineage>
        <taxon>Bacteria</taxon>
        <taxon>Bacillati</taxon>
        <taxon>Bacillota</taxon>
        <taxon>Bacilli</taxon>
        <taxon>Bacillales</taxon>
        <taxon>Paenibacillaceae</taxon>
        <taxon>Fontibacillus</taxon>
    </lineage>
</organism>
<feature type="transmembrane region" description="Helical" evidence="1">
    <location>
        <begin position="20"/>
        <end position="42"/>
    </location>
</feature>
<gene>
    <name evidence="2" type="ORF">FHR92_005188</name>
</gene>
<evidence type="ECO:0000313" key="2">
    <source>
        <dbReference type="EMBL" id="MBA9088670.1"/>
    </source>
</evidence>
<keyword evidence="1" id="KW-0812">Transmembrane</keyword>
<keyword evidence="3" id="KW-1185">Reference proteome</keyword>
<keyword evidence="1" id="KW-0472">Membrane</keyword>
<protein>
    <submittedName>
        <fullName evidence="2">Uncharacterized protein</fullName>
    </submittedName>
</protein>
<proteinExistence type="predicted"/>
<reference evidence="2 3" key="1">
    <citation type="submission" date="2020-08" db="EMBL/GenBank/DDBJ databases">
        <title>Genomic Encyclopedia of Type Strains, Phase III (KMG-III): the genomes of soil and plant-associated and newly described type strains.</title>
        <authorList>
            <person name="Whitman W."/>
        </authorList>
    </citation>
    <scope>NUCLEOTIDE SEQUENCE [LARGE SCALE GENOMIC DNA]</scope>
    <source>
        <strain evidence="2 3">CECT 8693</strain>
    </source>
</reference>
<evidence type="ECO:0000256" key="1">
    <source>
        <dbReference type="SAM" id="Phobius"/>
    </source>
</evidence>
<dbReference type="RefSeq" id="WP_182540413.1">
    <property type="nucleotide sequence ID" value="NZ_JACJIP010000062.1"/>
</dbReference>
<comment type="caution">
    <text evidence="2">The sequence shown here is derived from an EMBL/GenBank/DDBJ whole genome shotgun (WGS) entry which is preliminary data.</text>
</comment>
<accession>A0A7W3XUG0</accession>
<dbReference type="AlphaFoldDB" id="A0A7W3XUG0"/>
<dbReference type="EMBL" id="JACJIP010000062">
    <property type="protein sequence ID" value="MBA9088670.1"/>
    <property type="molecule type" value="Genomic_DNA"/>
</dbReference>
<sequence>MAHAESYFANTGKCLTVRTLLLVLVGLIQWTALSMTVVNGFLQNTFHHLDFLRILLNMNQQVARNELDQTRFFFVAACTGNLTVNGLQKLRSIRHDIADRWLSSHCALPKPAV</sequence>
<evidence type="ECO:0000313" key="3">
    <source>
        <dbReference type="Proteomes" id="UP000567067"/>
    </source>
</evidence>